<dbReference type="Proteomes" id="UP000675554">
    <property type="component" value="Unassembled WGS sequence"/>
</dbReference>
<organism evidence="2 3">
    <name type="scientific">Streptomyces daliensis</name>
    <dbReference type="NCBI Taxonomy" id="299421"/>
    <lineage>
        <taxon>Bacteria</taxon>
        <taxon>Bacillati</taxon>
        <taxon>Actinomycetota</taxon>
        <taxon>Actinomycetes</taxon>
        <taxon>Kitasatosporales</taxon>
        <taxon>Streptomycetaceae</taxon>
        <taxon>Streptomyces</taxon>
    </lineage>
</organism>
<dbReference type="Pfam" id="PF13649">
    <property type="entry name" value="Methyltransf_25"/>
    <property type="match status" value="1"/>
</dbReference>
<dbReference type="GO" id="GO:0008168">
    <property type="term" value="F:methyltransferase activity"/>
    <property type="evidence" value="ECO:0007669"/>
    <property type="project" value="UniProtKB-KW"/>
</dbReference>
<name>A0A8T4IUQ9_9ACTN</name>
<sequence>MLGRSPESSTDEDGPSGFDAAWAEQYSRRYADRENARDVIDFLLKRGGESGTYLDLCAGVGRIGIPLASRGVHVTGVDNAPAMLKVMAEQGASLPVETVLEDCAAFRLDREFSLAYVTFNSLFQLDSNAAQQAMLNRVAAHLLPGGTFVVEAFVPRPPAASTLTGPETTQLTGSRVEFTSRKWEVPEQVLWVQRMIVEEPGDVRLRSLRFQYLFPAQLDAMARRAGLELEAEYADWTEGPLREDSDNRIAVYRRTGENPSS</sequence>
<dbReference type="EMBL" id="JAGSMN010000398">
    <property type="protein sequence ID" value="MBR7674872.1"/>
    <property type="molecule type" value="Genomic_DNA"/>
</dbReference>
<keyword evidence="3" id="KW-1185">Reference proteome</keyword>
<dbReference type="AlphaFoldDB" id="A0A8T4IUQ9"/>
<evidence type="ECO:0000259" key="1">
    <source>
        <dbReference type="Pfam" id="PF13649"/>
    </source>
</evidence>
<dbReference type="InterPro" id="IPR041698">
    <property type="entry name" value="Methyltransf_25"/>
</dbReference>
<feature type="domain" description="Methyltransferase" evidence="1">
    <location>
        <begin position="54"/>
        <end position="146"/>
    </location>
</feature>
<dbReference type="InterPro" id="IPR029063">
    <property type="entry name" value="SAM-dependent_MTases_sf"/>
</dbReference>
<reference evidence="2" key="1">
    <citation type="submission" date="2021-04" db="EMBL/GenBank/DDBJ databases">
        <title>Sequencing of actinobacteria type strains.</title>
        <authorList>
            <person name="Nguyen G.-S."/>
            <person name="Wentzel A."/>
        </authorList>
    </citation>
    <scope>NUCLEOTIDE SEQUENCE</scope>
    <source>
        <strain evidence="2">DSM 42095</strain>
    </source>
</reference>
<gene>
    <name evidence="2" type="ORF">KDA82_17965</name>
</gene>
<keyword evidence="2" id="KW-0808">Transferase</keyword>
<protein>
    <submittedName>
        <fullName evidence="2">Methyltransferase domain-containing protein</fullName>
    </submittedName>
</protein>
<evidence type="ECO:0000313" key="2">
    <source>
        <dbReference type="EMBL" id="MBR7674872.1"/>
    </source>
</evidence>
<dbReference type="Gene3D" id="3.40.50.150">
    <property type="entry name" value="Vaccinia Virus protein VP39"/>
    <property type="match status" value="1"/>
</dbReference>
<dbReference type="SUPFAM" id="SSF53335">
    <property type="entry name" value="S-adenosyl-L-methionine-dependent methyltransferases"/>
    <property type="match status" value="1"/>
</dbReference>
<comment type="caution">
    <text evidence="2">The sequence shown here is derived from an EMBL/GenBank/DDBJ whole genome shotgun (WGS) entry which is preliminary data.</text>
</comment>
<dbReference type="CDD" id="cd02440">
    <property type="entry name" value="AdoMet_MTases"/>
    <property type="match status" value="1"/>
</dbReference>
<proteinExistence type="predicted"/>
<keyword evidence="2" id="KW-0489">Methyltransferase</keyword>
<evidence type="ECO:0000313" key="3">
    <source>
        <dbReference type="Proteomes" id="UP000675554"/>
    </source>
</evidence>
<accession>A0A8T4IUQ9</accession>
<dbReference type="GO" id="GO:0032259">
    <property type="term" value="P:methylation"/>
    <property type="evidence" value="ECO:0007669"/>
    <property type="project" value="UniProtKB-KW"/>
</dbReference>